<evidence type="ECO:0000313" key="3">
    <source>
        <dbReference type="Proteomes" id="UP000000936"/>
    </source>
</evidence>
<sequence length="56" mass="6466">MCENSHHRKTSTLTPTPTRRPRSHHSYTLICEEPDFPKPNAIKMRDYLAECGLGLK</sequence>
<keyword evidence="3" id="KW-1185">Reference proteome</keyword>
<dbReference type="HOGENOM" id="CLU_3010657_0_0_11"/>
<reference evidence="2 3" key="1">
    <citation type="journal article" date="2010" name="PLoS ONE">
        <title>The complete genome of Propionibacterium freudenreichii CIRM-BIA1, a hardy actinobacterium with food and probiotic applications.</title>
        <authorList>
            <person name="Falentin H."/>
            <person name="Deutsch S.M."/>
            <person name="Jan G."/>
            <person name="Loux V."/>
            <person name="Thierry A."/>
            <person name="Parayre S."/>
            <person name="Maillard M.B."/>
            <person name="Dherbecourt J."/>
            <person name="Cousin F.J."/>
            <person name="Jardin J."/>
            <person name="Siguier P."/>
            <person name="Couloux A."/>
            <person name="Barbe V."/>
            <person name="Vacherie B."/>
            <person name="Wincker P."/>
            <person name="Gibrat J.F."/>
            <person name="Gaillardin C."/>
            <person name="Lortal S."/>
        </authorList>
    </citation>
    <scope>NUCLEOTIDE SEQUENCE [LARGE SCALE GENOMIC DNA]</scope>
    <source>
        <strain evidence="3">ATCC 9614 / DSM 4902 / CIP 103027 / NCIMB 8099 / CIRM-BIA1</strain>
    </source>
</reference>
<dbReference type="RefSeq" id="WP_013162144.1">
    <property type="nucleotide sequence ID" value="NC_014215.1"/>
</dbReference>
<accession>D7GH13</accession>
<dbReference type="Proteomes" id="UP000000936">
    <property type="component" value="Chromosome"/>
</dbReference>
<organism evidence="2 3">
    <name type="scientific">Propionibacterium freudenreichii subsp. shermanii (strain ATCC 9614 / DSM 4902 / CIP 103027 / NCIMB 8099 / CIRM-BIA1)</name>
    <dbReference type="NCBI Taxonomy" id="754252"/>
    <lineage>
        <taxon>Bacteria</taxon>
        <taxon>Bacillati</taxon>
        <taxon>Actinomycetota</taxon>
        <taxon>Actinomycetes</taxon>
        <taxon>Propionibacteriales</taxon>
        <taxon>Propionibacteriaceae</taxon>
        <taxon>Propionibacterium</taxon>
    </lineage>
</organism>
<dbReference type="AlphaFoldDB" id="D7GH13"/>
<dbReference type="EMBL" id="FN806773">
    <property type="protein sequence ID" value="CBL57824.1"/>
    <property type="molecule type" value="Genomic_DNA"/>
</dbReference>
<dbReference type="KEGG" id="pfr:PFREUD_23100"/>
<gene>
    <name evidence="2" type="ordered locus">PFREUD_23100</name>
</gene>
<feature type="compositionally biased region" description="Basic residues" evidence="1">
    <location>
        <begin position="1"/>
        <end position="10"/>
    </location>
</feature>
<evidence type="ECO:0000256" key="1">
    <source>
        <dbReference type="SAM" id="MobiDB-lite"/>
    </source>
</evidence>
<feature type="region of interest" description="Disordered" evidence="1">
    <location>
        <begin position="1"/>
        <end position="25"/>
    </location>
</feature>
<name>D7GH13_PROFC</name>
<protein>
    <submittedName>
        <fullName evidence="2">Uncharacterized protein</fullName>
    </submittedName>
</protein>
<evidence type="ECO:0000313" key="2">
    <source>
        <dbReference type="EMBL" id="CBL57824.1"/>
    </source>
</evidence>
<proteinExistence type="predicted"/>